<dbReference type="GO" id="GO:0008237">
    <property type="term" value="F:metallopeptidase activity"/>
    <property type="evidence" value="ECO:0007669"/>
    <property type="project" value="UniProtKB-KW"/>
</dbReference>
<dbReference type="EMBL" id="AODQ01000085">
    <property type="protein sequence ID" value="EMR01873.1"/>
    <property type="molecule type" value="Genomic_DNA"/>
</dbReference>
<reference evidence="12 13" key="1">
    <citation type="journal article" date="2013" name="Genome Announc.">
        <title>Draft Genome Sequence of Cesiribacter andamanensis Strain AMV16T, Isolated from a Soil Sample from a Mud Volcano in the Andaman Islands, India.</title>
        <authorList>
            <person name="Shivaji S."/>
            <person name="Ara S."/>
            <person name="Begum Z."/>
            <person name="Srinivas T.N."/>
            <person name="Singh A."/>
            <person name="Kumar Pinnaka A."/>
        </authorList>
    </citation>
    <scope>NUCLEOTIDE SEQUENCE [LARGE SCALE GENOMIC DNA]</scope>
    <source>
        <strain evidence="12 13">AMV16</strain>
    </source>
</reference>
<dbReference type="RefSeq" id="WP_009196387.1">
    <property type="nucleotide sequence ID" value="NZ_AODQ01000085.1"/>
</dbReference>
<dbReference type="SUPFAM" id="SSF55486">
    <property type="entry name" value="Metalloproteases ('zincins'), catalytic domain"/>
    <property type="match status" value="1"/>
</dbReference>
<dbReference type="InterPro" id="IPR026444">
    <property type="entry name" value="Secre_tail"/>
</dbReference>
<dbReference type="CDD" id="cd04275">
    <property type="entry name" value="ZnMc_pappalysin_like"/>
    <property type="match status" value="1"/>
</dbReference>
<evidence type="ECO:0000256" key="1">
    <source>
        <dbReference type="ARBA" id="ARBA00008721"/>
    </source>
</evidence>
<feature type="domain" description="Peptidase M43 pregnancy-associated plasma-A" evidence="10">
    <location>
        <begin position="175"/>
        <end position="324"/>
    </location>
</feature>
<dbReference type="PANTHER" id="PTHR47466">
    <property type="match status" value="1"/>
</dbReference>
<evidence type="ECO:0000256" key="6">
    <source>
        <dbReference type="ARBA" id="ARBA00022833"/>
    </source>
</evidence>
<dbReference type="eggNOG" id="COG3291">
    <property type="taxonomic scope" value="Bacteria"/>
</dbReference>
<keyword evidence="3" id="KW-0479">Metal-binding</keyword>
<dbReference type="STRING" id="1279009.ADICEAN_03001"/>
<dbReference type="InterPro" id="IPR008754">
    <property type="entry name" value="Peptidase_M43"/>
</dbReference>
<dbReference type="AlphaFoldDB" id="M7MZM2"/>
<organism evidence="12 13">
    <name type="scientific">Cesiribacter andamanensis AMV16</name>
    <dbReference type="NCBI Taxonomy" id="1279009"/>
    <lineage>
        <taxon>Bacteria</taxon>
        <taxon>Pseudomonadati</taxon>
        <taxon>Bacteroidota</taxon>
        <taxon>Cytophagia</taxon>
        <taxon>Cytophagales</taxon>
        <taxon>Cesiribacteraceae</taxon>
        <taxon>Cesiribacter</taxon>
    </lineage>
</organism>
<evidence type="ECO:0000256" key="9">
    <source>
        <dbReference type="SAM" id="SignalP"/>
    </source>
</evidence>
<evidence type="ECO:0000256" key="5">
    <source>
        <dbReference type="ARBA" id="ARBA00022801"/>
    </source>
</evidence>
<keyword evidence="6" id="KW-0862">Zinc</keyword>
<dbReference type="Pfam" id="PF18962">
    <property type="entry name" value="Por_Secre_tail"/>
    <property type="match status" value="1"/>
</dbReference>
<evidence type="ECO:0000256" key="3">
    <source>
        <dbReference type="ARBA" id="ARBA00022723"/>
    </source>
</evidence>
<evidence type="ECO:0000259" key="10">
    <source>
        <dbReference type="Pfam" id="PF05572"/>
    </source>
</evidence>
<evidence type="ECO:0000256" key="4">
    <source>
        <dbReference type="ARBA" id="ARBA00022729"/>
    </source>
</evidence>
<keyword evidence="12" id="KW-0449">Lipoprotein</keyword>
<dbReference type="Gene3D" id="2.60.40.10">
    <property type="entry name" value="Immunoglobulins"/>
    <property type="match status" value="1"/>
</dbReference>
<feature type="chain" id="PRO_5004081921" evidence="9">
    <location>
        <begin position="19"/>
        <end position="1009"/>
    </location>
</feature>
<accession>M7MZM2</accession>
<dbReference type="Gene3D" id="3.40.390.10">
    <property type="entry name" value="Collagenase (Catalytic Domain)"/>
    <property type="match status" value="1"/>
</dbReference>
<dbReference type="eggNOG" id="COG1572">
    <property type="taxonomic scope" value="Bacteria"/>
</dbReference>
<keyword evidence="5" id="KW-0378">Hydrolase</keyword>
<dbReference type="Proteomes" id="UP000011910">
    <property type="component" value="Unassembled WGS sequence"/>
</dbReference>
<comment type="caution">
    <text evidence="12">The sequence shown here is derived from an EMBL/GenBank/DDBJ whole genome shotgun (WGS) entry which is preliminary data.</text>
</comment>
<gene>
    <name evidence="12" type="ORF">ADICEAN_03001</name>
</gene>
<keyword evidence="4 9" id="KW-0732">Signal</keyword>
<name>M7MZM2_9BACT</name>
<protein>
    <submittedName>
        <fullName evidence="12">Zinc-dependent metalloproteinase lipoprotein, family</fullName>
    </submittedName>
</protein>
<dbReference type="PANTHER" id="PTHR47466:SF1">
    <property type="entry name" value="METALLOPROTEASE MEP1 (AFU_ORTHOLOGUE AFUA_1G07730)-RELATED"/>
    <property type="match status" value="1"/>
</dbReference>
<evidence type="ECO:0000256" key="8">
    <source>
        <dbReference type="ARBA" id="ARBA00023157"/>
    </source>
</evidence>
<keyword evidence="8" id="KW-1015">Disulfide bond</keyword>
<evidence type="ECO:0000256" key="2">
    <source>
        <dbReference type="ARBA" id="ARBA00022670"/>
    </source>
</evidence>
<evidence type="ECO:0000313" key="12">
    <source>
        <dbReference type="EMBL" id="EMR01873.1"/>
    </source>
</evidence>
<dbReference type="OrthoDB" id="6278496at2"/>
<evidence type="ECO:0000313" key="13">
    <source>
        <dbReference type="Proteomes" id="UP000011910"/>
    </source>
</evidence>
<proteinExistence type="inferred from homology"/>
<dbReference type="NCBIfam" id="NF038128">
    <property type="entry name" value="choice_anch_J"/>
    <property type="match status" value="1"/>
</dbReference>
<dbReference type="InterPro" id="IPR024079">
    <property type="entry name" value="MetalloPept_cat_dom_sf"/>
</dbReference>
<keyword evidence="2" id="KW-0645">Protease</keyword>
<dbReference type="NCBIfam" id="TIGR04183">
    <property type="entry name" value="Por_Secre_tail"/>
    <property type="match status" value="1"/>
</dbReference>
<dbReference type="GO" id="GO:0046872">
    <property type="term" value="F:metal ion binding"/>
    <property type="evidence" value="ECO:0007669"/>
    <property type="project" value="UniProtKB-KW"/>
</dbReference>
<comment type="similarity">
    <text evidence="1">Belongs to the peptidase M43B family.</text>
</comment>
<feature type="signal peptide" evidence="9">
    <location>
        <begin position="1"/>
        <end position="18"/>
    </location>
</feature>
<keyword evidence="13" id="KW-1185">Reference proteome</keyword>
<dbReference type="Pfam" id="PF05572">
    <property type="entry name" value="Peptidase_M43"/>
    <property type="match status" value="1"/>
</dbReference>
<dbReference type="Gene3D" id="2.60.120.200">
    <property type="match status" value="2"/>
</dbReference>
<dbReference type="GO" id="GO:0006508">
    <property type="term" value="P:proteolysis"/>
    <property type="evidence" value="ECO:0007669"/>
    <property type="project" value="UniProtKB-KW"/>
</dbReference>
<keyword evidence="7" id="KW-0482">Metalloprotease</keyword>
<evidence type="ECO:0000256" key="7">
    <source>
        <dbReference type="ARBA" id="ARBA00023049"/>
    </source>
</evidence>
<feature type="domain" description="Secretion system C-terminal sorting" evidence="11">
    <location>
        <begin position="930"/>
        <end position="1007"/>
    </location>
</feature>
<dbReference type="PATRIC" id="fig|1279009.4.peg.3041"/>
<sequence length="1009" mass="111747">MKLLLGLCFSLLPFLALSQEKCGFVPYNKQLAELSPALAQPQGAFEHWMQLRQKELQLLKTQELLQGRQLNARFVIPVVVHVIHRPGEGIGQGRNIPKEQILSQIATLNRDFRAQNTDEINKLPEQFRSLAADTEIEFVLAKQDPEGLPTEGIVRVASSETSWDQSEDLQLKSLSHWPASNYLNLYSAQISGDVIGWAQFPQSDRLSGLEFGEAPEQTDGVVIDYRYLGTGFNAAGGSRGRTATHEIGHYFGLRHIWGDGGCGADDYVNDTPVDDGPHQGCPPDETISVCTNARPMWENYMDYTSDECMALFTPGQRSRMQVVLQYSPRRRDLNNSIAKQEPTVVPNDAGIRSLSLNLSQLCERQFSPVLELRNYGNTQVTQVQVALRVDGTLIRTYTISTNLGYLDTQTLTMDEVEINQPGFHTVSVAIVQTNNQTDNKALNNTASAQVYVPLRSSLPVSQNFQSGLEPFYTVNPDFSYTWELVDVPNGTTAGNKALFLNFYDYLSEGQRDILASPILDLSQTSTAYFSFRYAYAPYPRSEDGLEVWVSTDCSNKLETATRIYAAYGEELATAPTTESPFRPSGASEWAGISLDLSAFAGLDNIQLLLVGYNDFGNNLYVDDIQISPTYSAALNVALTRILQPSPVFGSPTTPVLVEVKNAGTQPIQSLSYRIWVDGVQQQSGTRNGLALASQESSLLELAPLTNLSYKPHLIRVDLHSPNGGIDANVADNRLSRSFVVDSTKSPIPLRESFPLESLSEGLWTTVSPQPGLPAWETVPVTGPQSAQQRQNSAARAQFTGIITEKWLASPILNMSRTQQAGLQFWYYAGGEGPLGLRVLASTDGGLSWPHELLYREGTELRPNNAPAPPSVASWQKEFISLQAFVGQERVRIAFVARGQGSSLVYVDEAEFYLSNEPITVNLPERNGVSLYPNPTRDSFKLHFNLEDPAGEDVTVELFDSRGSLVFSRFYPTTLNQIYLLEVPQLYGGIYLLRIRSTSLDTVKRLVIQR</sequence>
<evidence type="ECO:0000259" key="11">
    <source>
        <dbReference type="Pfam" id="PF18962"/>
    </source>
</evidence>
<dbReference type="InterPro" id="IPR013783">
    <property type="entry name" value="Ig-like_fold"/>
</dbReference>